<dbReference type="GO" id="GO:0042956">
    <property type="term" value="P:maltodextrin transmembrane transport"/>
    <property type="evidence" value="ECO:0007669"/>
    <property type="project" value="TreeGrafter"/>
</dbReference>
<dbReference type="Gene3D" id="3.40.190.10">
    <property type="entry name" value="Periplasmic binding protein-like II"/>
    <property type="match status" value="2"/>
</dbReference>
<evidence type="ECO:0000256" key="1">
    <source>
        <dbReference type="ARBA" id="ARBA00008520"/>
    </source>
</evidence>
<keyword evidence="3" id="KW-0732">Signal</keyword>
<evidence type="ECO:0000256" key="2">
    <source>
        <dbReference type="ARBA" id="ARBA00022448"/>
    </source>
</evidence>
<keyword evidence="4" id="KW-0812">Transmembrane</keyword>
<dbReference type="EMBL" id="FUYN01000003">
    <property type="protein sequence ID" value="SKB49382.1"/>
    <property type="molecule type" value="Genomic_DNA"/>
</dbReference>
<feature type="transmembrane region" description="Helical" evidence="4">
    <location>
        <begin position="7"/>
        <end position="25"/>
    </location>
</feature>
<dbReference type="GO" id="GO:0055052">
    <property type="term" value="C:ATP-binding cassette (ABC) transporter complex, substrate-binding subunit-containing"/>
    <property type="evidence" value="ECO:0007669"/>
    <property type="project" value="TreeGrafter"/>
</dbReference>
<evidence type="ECO:0000256" key="3">
    <source>
        <dbReference type="ARBA" id="ARBA00022729"/>
    </source>
</evidence>
<dbReference type="AlphaFoldDB" id="A0A1T5BPX6"/>
<evidence type="ECO:0000313" key="5">
    <source>
        <dbReference type="EMBL" id="SKB49382.1"/>
    </source>
</evidence>
<reference evidence="6" key="1">
    <citation type="submission" date="2017-02" db="EMBL/GenBank/DDBJ databases">
        <authorList>
            <person name="Varghese N."/>
            <person name="Submissions S."/>
        </authorList>
    </citation>
    <scope>NUCLEOTIDE SEQUENCE [LARGE SCALE GENOMIC DNA]</scope>
    <source>
        <strain evidence="6">ATCC 35199</strain>
    </source>
</reference>
<evidence type="ECO:0000256" key="4">
    <source>
        <dbReference type="SAM" id="Phobius"/>
    </source>
</evidence>
<dbReference type="GO" id="GO:1901982">
    <property type="term" value="F:maltose binding"/>
    <property type="evidence" value="ECO:0007669"/>
    <property type="project" value="TreeGrafter"/>
</dbReference>
<dbReference type="Proteomes" id="UP000243406">
    <property type="component" value="Unassembled WGS sequence"/>
</dbReference>
<evidence type="ECO:0000313" key="6">
    <source>
        <dbReference type="Proteomes" id="UP000243406"/>
    </source>
</evidence>
<dbReference type="Pfam" id="PF01547">
    <property type="entry name" value="SBP_bac_1"/>
    <property type="match status" value="1"/>
</dbReference>
<dbReference type="OrthoDB" id="9808332at2"/>
<dbReference type="PANTHER" id="PTHR30061">
    <property type="entry name" value="MALTOSE-BINDING PERIPLASMIC PROTEIN"/>
    <property type="match status" value="1"/>
</dbReference>
<dbReference type="RefSeq" id="WP_079589619.1">
    <property type="nucleotide sequence ID" value="NZ_FUYN01000003.1"/>
</dbReference>
<name>A0A1T5BPX6_9FIRM</name>
<proteinExistence type="inferred from homology"/>
<keyword evidence="4" id="KW-0472">Membrane</keyword>
<accession>A0A1T5BPX6</accession>
<keyword evidence="4" id="KW-1133">Transmembrane helix</keyword>
<dbReference type="CDD" id="cd14750">
    <property type="entry name" value="PBP2_TMBP"/>
    <property type="match status" value="1"/>
</dbReference>
<comment type="similarity">
    <text evidence="1">Belongs to the bacterial solute-binding protein 1 family.</text>
</comment>
<keyword evidence="5" id="KW-0762">Sugar transport</keyword>
<protein>
    <submittedName>
        <fullName evidence="5">Multiple sugar transport system substrate-binding protein</fullName>
    </submittedName>
</protein>
<dbReference type="SUPFAM" id="SSF53850">
    <property type="entry name" value="Periplasmic binding protein-like II"/>
    <property type="match status" value="1"/>
</dbReference>
<dbReference type="PANTHER" id="PTHR30061:SF50">
    <property type="entry name" value="MALTOSE_MALTODEXTRIN-BINDING PERIPLASMIC PROTEIN"/>
    <property type="match status" value="1"/>
</dbReference>
<dbReference type="InterPro" id="IPR006059">
    <property type="entry name" value="SBP"/>
</dbReference>
<sequence length="435" mass="49588">MSKNRIKIAILLSVIIVIGFVSYIYTQNNQSIKEQVVINYYSQPDINGVVSEIISNFEKLHPDIKVNLVELPPNTDDKLITIKKAFQSGEMQVDVFDSDIVWPPIFAASGWAEPLDEHVSKEELEKFLPESVNANLYMGQLWGLPYRIDAGMLYYRKDLLEKYNKNVPMTWDELVETSIYIMEREDNIKGFGASWDEFEGLTANALEYIWSFGGSIFSDTHSQQVNINTKESIDALSFMVDMIHKHKITSNEITVYSSGDVRESFFNGDIIFMRDWSSGWELSQDPQNSEVVGKVGISELPLGDMKGNNYTTLGGWQVMVSSFSNKKEAAIEFAKYRTSEEAQKVGALKMSHLPSIKKLYNDSEINESMPFLKYMYPSFEKAYLRPVSPYYAEISKTIQNSVHRALLNELTPTQAIELIEMNLKNITQTKQVVAN</sequence>
<dbReference type="GO" id="GO:0015768">
    <property type="term" value="P:maltose transport"/>
    <property type="evidence" value="ECO:0007669"/>
    <property type="project" value="TreeGrafter"/>
</dbReference>
<keyword evidence="6" id="KW-1185">Reference proteome</keyword>
<organism evidence="5 6">
    <name type="scientific">Acetoanaerobium noterae</name>
    <dbReference type="NCBI Taxonomy" id="745369"/>
    <lineage>
        <taxon>Bacteria</taxon>
        <taxon>Bacillati</taxon>
        <taxon>Bacillota</taxon>
        <taxon>Clostridia</taxon>
        <taxon>Peptostreptococcales</taxon>
        <taxon>Filifactoraceae</taxon>
        <taxon>Acetoanaerobium</taxon>
    </lineage>
</organism>
<keyword evidence="2" id="KW-0813">Transport</keyword>
<gene>
    <name evidence="5" type="ORF">SAMN02745120_1792</name>
</gene>